<evidence type="ECO:0000256" key="10">
    <source>
        <dbReference type="PIRSR" id="PIRSR000379-2"/>
    </source>
</evidence>
<keyword evidence="5 10" id="KW-0556">Organic radical</keyword>
<comment type="similarity">
    <text evidence="2 12">Belongs to the glycyl radical enzyme (GRE) family. PFL subfamily.</text>
</comment>
<evidence type="ECO:0000256" key="2">
    <source>
        <dbReference type="ARBA" id="ARBA00008375"/>
    </source>
</evidence>
<dbReference type="PANTHER" id="PTHR30191:SF0">
    <property type="entry name" value="FORMATE ACETYLTRANSFERASE 1"/>
    <property type="match status" value="1"/>
</dbReference>
<dbReference type="EMBL" id="CP029554">
    <property type="protein sequence ID" value="AXE36410.1"/>
    <property type="molecule type" value="Genomic_DNA"/>
</dbReference>
<feature type="region of interest" description="Disordered" evidence="13">
    <location>
        <begin position="613"/>
        <end position="632"/>
    </location>
</feature>
<dbReference type="PROSITE" id="PS00850">
    <property type="entry name" value="GLY_RADICAL_1"/>
    <property type="match status" value="1"/>
</dbReference>
<keyword evidence="7 12" id="KW-0012">Acyltransferase</keyword>
<evidence type="ECO:0000256" key="9">
    <source>
        <dbReference type="PIRSR" id="PIRSR000379-1"/>
    </source>
</evidence>
<evidence type="ECO:0000256" key="8">
    <source>
        <dbReference type="ARBA" id="ARBA00049029"/>
    </source>
</evidence>
<evidence type="ECO:0000256" key="11">
    <source>
        <dbReference type="PROSITE-ProRule" id="PRU00493"/>
    </source>
</evidence>
<name>A0A344UMB2_9NEIS</name>
<gene>
    <name evidence="16" type="primary">pflB</name>
    <name evidence="17" type="ORF">ABI908_07870</name>
    <name evidence="16" type="ORF">DK843_20190</name>
</gene>
<dbReference type="OrthoDB" id="9803969at2"/>
<evidence type="ECO:0000256" key="13">
    <source>
        <dbReference type="SAM" id="MobiDB-lite"/>
    </source>
</evidence>
<evidence type="ECO:0000259" key="15">
    <source>
        <dbReference type="PROSITE" id="PS51554"/>
    </source>
</evidence>
<dbReference type="InterPro" id="IPR050244">
    <property type="entry name" value="Auton_GlycylRad_Cofactor"/>
</dbReference>
<dbReference type="GO" id="GO:0008861">
    <property type="term" value="F:formate C-acetyltransferase activity"/>
    <property type="evidence" value="ECO:0007669"/>
    <property type="project" value="UniProtKB-UniRule"/>
</dbReference>
<comment type="pathway">
    <text evidence="12">Fermentation; pyruvate fermentation; formate from pyruvate: step 1/1.</text>
</comment>
<evidence type="ECO:0000256" key="12">
    <source>
        <dbReference type="RuleBase" id="RU368075"/>
    </source>
</evidence>
<sequence>MDAITQNATQANPWRDFAAGEWQSKVDVRNFIQLNYQPYEGDDSFLAGATDRTKKLWDTLGELLKQERAKGVLDVSADRGSSITAHDAGYIDQANEVIVGLQTDAPLKRAIMPNGGLRMVENGLEAFGFKLDPMIKEVWEKYRKSHNQGVFDVYTPEIMACRKSGVITGLPDAYGRGRIIGDYRRVALYGTDFLRAERQQVFHELDNVAFTDEVMRQREELSEQFRALDELKQMAAKYGYDISRPAANAREAVQWVYFAYLAAVKEQNGAAMSFGRVSTFLDVYIERDIAAGELSEEQAQEMIDDLVIKLRIVRFLRTPEYDQLFSGDPTWVTESIGGMGQDGRTLVTKNSFRFLNTLYNLGPAPEPNLTVLWSTRFPQGFKNFCAKVSIDTSAIQYENDDLMLPYWGDDYGIACCVSAMKIGKQMQFFGARANLAKAMLYAINGGRDEKSGALVAKGFEPITGDVLTYEELMPKFEKMMDWLAATYVKALNCIHYMHDKYAYERIEMALHDRDIVRTMACGIAGLSVAADSLSAVKFAKVHIIRNEDGLAVDYKIEGDYPAYGNNDDRVDDIAVWLTQSFMDKIKAQPYFYRDSKPTQSVLTITSNVVYGKKTGNTPDGRRAGEPFSPGANPMNGRDVKGFVAAGASVAKLPYDSALDGISWTASATPDALGHTAEERILNLANCLDGFCSAHPTEFSSANCTPFDCEGGERNIAGGGFHVNVNVFKRETLLDAMEHPELYPQLTIRVSGYAVNFIKLTREQQMDVINRTFHGKM</sequence>
<dbReference type="PROSITE" id="PS51554">
    <property type="entry name" value="PFL"/>
    <property type="match status" value="1"/>
</dbReference>
<dbReference type="PROSITE" id="PS51149">
    <property type="entry name" value="GLY_RADICAL_2"/>
    <property type="match status" value="1"/>
</dbReference>
<evidence type="ECO:0000313" key="16">
    <source>
        <dbReference type="EMBL" id="AXE36410.1"/>
    </source>
</evidence>
<evidence type="ECO:0000256" key="4">
    <source>
        <dbReference type="ARBA" id="ARBA00022679"/>
    </source>
</evidence>
<evidence type="ECO:0000256" key="6">
    <source>
        <dbReference type="ARBA" id="ARBA00023277"/>
    </source>
</evidence>
<reference evidence="16 18" key="1">
    <citation type="submission" date="2018-05" db="EMBL/GenBank/DDBJ databases">
        <title>Genome sequencing, assembly and analysis of the novel insecticidal bacterium, Chromobacterium phragmitis.</title>
        <authorList>
            <person name="Sparks M.E."/>
            <person name="Blackburn M.B."/>
            <person name="Gundersen-Rindal D.E."/>
        </authorList>
    </citation>
    <scope>NUCLEOTIDE SEQUENCE [LARGE SCALE GENOMIC DNA]</scope>
    <source>
        <strain evidence="16">IIBBL 274-1</strain>
    </source>
</reference>
<dbReference type="Proteomes" id="UP001462502">
    <property type="component" value="Unassembled WGS sequence"/>
</dbReference>
<comment type="catalytic activity">
    <reaction evidence="8 12">
        <text>formate + acetyl-CoA = pyruvate + CoA</text>
        <dbReference type="Rhea" id="RHEA:11844"/>
        <dbReference type="ChEBI" id="CHEBI:15361"/>
        <dbReference type="ChEBI" id="CHEBI:15740"/>
        <dbReference type="ChEBI" id="CHEBI:57287"/>
        <dbReference type="ChEBI" id="CHEBI:57288"/>
        <dbReference type="EC" id="2.3.1.54"/>
    </reaction>
</comment>
<dbReference type="KEGG" id="chri:DK842_14630"/>
<dbReference type="GO" id="GO:0005829">
    <property type="term" value="C:cytosol"/>
    <property type="evidence" value="ECO:0007669"/>
    <property type="project" value="TreeGrafter"/>
</dbReference>
<keyword evidence="6 12" id="KW-0119">Carbohydrate metabolism</keyword>
<evidence type="ECO:0000256" key="7">
    <source>
        <dbReference type="ARBA" id="ARBA00023315"/>
    </source>
</evidence>
<dbReference type="SUPFAM" id="SSF51998">
    <property type="entry name" value="PFL-like glycyl radical enzymes"/>
    <property type="match status" value="1"/>
</dbReference>
<feature type="active site" description="Cysteine radical intermediate" evidence="9">
    <location>
        <position position="416"/>
    </location>
</feature>
<dbReference type="PIRSF" id="PIRSF000379">
    <property type="entry name" value="For_Ac_trans_1"/>
    <property type="match status" value="1"/>
</dbReference>
<dbReference type="Pfam" id="PF02901">
    <property type="entry name" value="PFL-like"/>
    <property type="match status" value="1"/>
</dbReference>
<dbReference type="InterPro" id="IPR004184">
    <property type="entry name" value="PFL_dom"/>
</dbReference>
<dbReference type="CDD" id="cd01678">
    <property type="entry name" value="PFL1"/>
    <property type="match status" value="1"/>
</dbReference>
<feature type="domain" description="Glycine radical" evidence="14">
    <location>
        <begin position="629"/>
        <end position="776"/>
    </location>
</feature>
<keyword evidence="4 12" id="KW-0808">Transferase</keyword>
<evidence type="ECO:0000256" key="3">
    <source>
        <dbReference type="ARBA" id="ARBA00022490"/>
    </source>
</evidence>
<dbReference type="InterPro" id="IPR001150">
    <property type="entry name" value="Gly_radical"/>
</dbReference>
<evidence type="ECO:0000259" key="14">
    <source>
        <dbReference type="PROSITE" id="PS51149"/>
    </source>
</evidence>
<evidence type="ECO:0000313" key="17">
    <source>
        <dbReference type="EMBL" id="MEO9384037.1"/>
    </source>
</evidence>
<dbReference type="RefSeq" id="WP_114062099.1">
    <property type="nucleotide sequence ID" value="NZ_CP029495.1"/>
</dbReference>
<dbReference type="Pfam" id="PF01228">
    <property type="entry name" value="Gly_radical"/>
    <property type="match status" value="2"/>
</dbReference>
<evidence type="ECO:0000313" key="18">
    <source>
        <dbReference type="Proteomes" id="UP000252038"/>
    </source>
</evidence>
<accession>A0A344UMB2</accession>
<dbReference type="EMBL" id="JBDXMI010000001">
    <property type="protein sequence ID" value="MEO9384037.1"/>
    <property type="molecule type" value="Genomic_DNA"/>
</dbReference>
<dbReference type="EC" id="2.3.1.54" evidence="12"/>
<feature type="modified residue" description="Glycine radical" evidence="10 11">
    <location>
        <position position="751"/>
    </location>
</feature>
<keyword evidence="3 12" id="KW-0963">Cytoplasm</keyword>
<evidence type="ECO:0000313" key="19">
    <source>
        <dbReference type="Proteomes" id="UP001462502"/>
    </source>
</evidence>
<dbReference type="PANTHER" id="PTHR30191">
    <property type="entry name" value="FORMATE ACETYLTRANSFERASE"/>
    <property type="match status" value="1"/>
</dbReference>
<feature type="active site" description="S-acetylcysteine intermediate" evidence="9">
    <location>
        <position position="415"/>
    </location>
</feature>
<protein>
    <recommendedName>
        <fullName evidence="12">Formate acetyltransferase</fullName>
        <ecNumber evidence="12">2.3.1.54</ecNumber>
    </recommendedName>
    <alternativeName>
        <fullName evidence="12">Pyruvate formate-lyase</fullName>
    </alternativeName>
</protein>
<keyword evidence="19" id="KW-1185">Reference proteome</keyword>
<proteinExistence type="inferred from homology"/>
<dbReference type="GO" id="GO:0006006">
    <property type="term" value="P:glucose metabolic process"/>
    <property type="evidence" value="ECO:0007669"/>
    <property type="project" value="UniProtKB-UniRule"/>
</dbReference>
<dbReference type="InterPro" id="IPR005949">
    <property type="entry name" value="Form_AcTrfase"/>
</dbReference>
<evidence type="ECO:0000256" key="1">
    <source>
        <dbReference type="ARBA" id="ARBA00004496"/>
    </source>
</evidence>
<dbReference type="Proteomes" id="UP000252038">
    <property type="component" value="Chromosome"/>
</dbReference>
<dbReference type="AlphaFoldDB" id="A0A344UMB2"/>
<reference evidence="17 19" key="2">
    <citation type="submission" date="2024-05" db="EMBL/GenBank/DDBJ databases">
        <authorList>
            <person name="De Oliveira J.P."/>
            <person name="Noriler S.A."/>
            <person name="De Oliveira A.G."/>
            <person name="Sipoli D.S."/>
        </authorList>
    </citation>
    <scope>NUCLEOTIDE SEQUENCE [LARGE SCALE GENOMIC DNA]</scope>
    <source>
        <strain evidence="17 19">LABIM192</strain>
    </source>
</reference>
<evidence type="ECO:0000256" key="5">
    <source>
        <dbReference type="ARBA" id="ARBA00022818"/>
    </source>
</evidence>
<dbReference type="InterPro" id="IPR019777">
    <property type="entry name" value="Form_AcTrfase_GR_CS"/>
</dbReference>
<dbReference type="KEGG" id="chrb:DK843_20190"/>
<dbReference type="Gene3D" id="3.20.70.20">
    <property type="match status" value="1"/>
</dbReference>
<dbReference type="UniPathway" id="UPA00920">
    <property type="reaction ID" value="UER00891"/>
</dbReference>
<keyword evidence="12" id="KW-0313">Glucose metabolism</keyword>
<dbReference type="NCBIfam" id="TIGR01255">
    <property type="entry name" value="pyr_form_ly_1"/>
    <property type="match status" value="1"/>
</dbReference>
<organism evidence="16 18">
    <name type="scientific">Chromobacterium phragmitis</name>
    <dbReference type="NCBI Taxonomy" id="2202141"/>
    <lineage>
        <taxon>Bacteria</taxon>
        <taxon>Pseudomonadati</taxon>
        <taxon>Pseudomonadota</taxon>
        <taxon>Betaproteobacteria</taxon>
        <taxon>Neisseriales</taxon>
        <taxon>Chromobacteriaceae</taxon>
        <taxon>Chromobacterium</taxon>
    </lineage>
</organism>
<comment type="subunit">
    <text evidence="12">Homodimer.</text>
</comment>
<comment type="subcellular location">
    <subcellularLocation>
        <location evidence="1 12">Cytoplasm</location>
    </subcellularLocation>
</comment>
<feature type="domain" description="PFL" evidence="15">
    <location>
        <begin position="1"/>
        <end position="622"/>
    </location>
</feature>